<keyword evidence="8" id="KW-0520">NAD</keyword>
<evidence type="ECO:0000313" key="16">
    <source>
        <dbReference type="Proteomes" id="UP000642673"/>
    </source>
</evidence>
<evidence type="ECO:0000256" key="10">
    <source>
        <dbReference type="ARBA" id="ARBA00033228"/>
    </source>
</evidence>
<keyword evidence="7" id="KW-0560">Oxidoreductase</keyword>
<dbReference type="Gene3D" id="3.40.50.720">
    <property type="entry name" value="NAD(P)-binding Rossmann-like Domain"/>
    <property type="match status" value="1"/>
</dbReference>
<feature type="domain" description="Alanine dehydrogenase/pyridine nucleotide transhydrogenase NAD(H)-binding" evidence="13">
    <location>
        <begin position="168"/>
        <end position="287"/>
    </location>
</feature>
<protein>
    <recommendedName>
        <fullName evidence="5">Saccharopine dehydrogenase [NAD(+), L-lysine-forming]</fullName>
        <ecNumber evidence="4">1.5.1.7</ecNumber>
    </recommendedName>
    <alternativeName>
        <fullName evidence="10">Lysine--2-oxoglutarate reductase</fullName>
    </alternativeName>
</protein>
<comment type="similarity">
    <text evidence="2">Belongs to the AlaDH/PNT family.</text>
</comment>
<dbReference type="SUPFAM" id="SSF52283">
    <property type="entry name" value="Formate/glycerate dehydrogenase catalytic domain-like"/>
    <property type="match status" value="1"/>
</dbReference>
<dbReference type="InterPro" id="IPR036291">
    <property type="entry name" value="NAD(P)-bd_dom_sf"/>
</dbReference>
<dbReference type="InterPro" id="IPR027281">
    <property type="entry name" value="Lys1"/>
</dbReference>
<proteinExistence type="inferred from homology"/>
<dbReference type="EMBL" id="BMVP01000012">
    <property type="protein sequence ID" value="GHB74351.1"/>
    <property type="molecule type" value="Genomic_DNA"/>
</dbReference>
<evidence type="ECO:0000256" key="8">
    <source>
        <dbReference type="ARBA" id="ARBA00023027"/>
    </source>
</evidence>
<comment type="pathway">
    <text evidence="1">Amino-acid biosynthesis; L-lysine biosynthesis via AAA pathway; L-lysine from L-alpha-aminoadipate (fungal route): step 3/3.</text>
</comment>
<dbReference type="PIRSF" id="PIRSF018250">
    <property type="entry name" value="Saccharopine_DH_Lys"/>
    <property type="match status" value="1"/>
</dbReference>
<evidence type="ECO:0000256" key="3">
    <source>
        <dbReference type="ARBA" id="ARBA00011245"/>
    </source>
</evidence>
<evidence type="ECO:0000256" key="7">
    <source>
        <dbReference type="ARBA" id="ARBA00023002"/>
    </source>
</evidence>
<sequence length="370" mass="39998">MAESPQLWMRAETRPTERRAPLTPQDAEQLVRQGVRITVEESAHRVFPLTEYEEAGCRTAPAGAWAASAPGSAFVLGLKELPPVPERLRHRHVYFGHAYKGQEEAPALLRRFAAGGGTLLDLEYLADAQGRRLAAFGYWAGYAGAALAVLHARGRLAAPLVPLPREELDARLRASRAVPAPAGELRAVVIGGHGRSARGACDALTIAGVQVSRWDRGDTVRLDRAALLGHDILVNAVLTTRPVPPFLTPADLDPDRERRLTVIADITCDTGSPLHLLPVYDRLTDWAVPVRRLRAGPRPLDVIAIDNLPSLVPAEAARSFSADLMPKLLALGTGTPDPDWLRCRAAFTRALAGVSRSAGRRSRRTGTAMP</sequence>
<dbReference type="RefSeq" id="WP_190186545.1">
    <property type="nucleotide sequence ID" value="NZ_BMVP01000012.1"/>
</dbReference>
<evidence type="ECO:0000256" key="5">
    <source>
        <dbReference type="ARBA" id="ARBA00021221"/>
    </source>
</evidence>
<evidence type="ECO:0000256" key="11">
    <source>
        <dbReference type="ARBA" id="ARBA00047860"/>
    </source>
</evidence>
<evidence type="ECO:0000256" key="4">
    <source>
        <dbReference type="ARBA" id="ARBA00012847"/>
    </source>
</evidence>
<dbReference type="InterPro" id="IPR007886">
    <property type="entry name" value="AlaDH/PNT_N"/>
</dbReference>
<keyword evidence="6" id="KW-0028">Amino-acid biosynthesis</keyword>
<dbReference type="SUPFAM" id="SSF51735">
    <property type="entry name" value="NAD(P)-binding Rossmann-fold domains"/>
    <property type="match status" value="1"/>
</dbReference>
<keyword evidence="16" id="KW-1185">Reference proteome</keyword>
<dbReference type="SMART" id="SM01002">
    <property type="entry name" value="AlaDh_PNT_C"/>
    <property type="match status" value="1"/>
</dbReference>
<feature type="region of interest" description="Disordered" evidence="12">
    <location>
        <begin position="1"/>
        <end position="25"/>
    </location>
</feature>
<dbReference type="EC" id="1.5.1.7" evidence="4"/>
<evidence type="ECO:0000256" key="6">
    <source>
        <dbReference type="ARBA" id="ARBA00022605"/>
    </source>
</evidence>
<evidence type="ECO:0000259" key="14">
    <source>
        <dbReference type="SMART" id="SM01003"/>
    </source>
</evidence>
<feature type="domain" description="Alanine dehydrogenase/pyridine nucleotide transhydrogenase N-terminal" evidence="14">
    <location>
        <begin position="8"/>
        <end position="143"/>
    </location>
</feature>
<dbReference type="PANTHER" id="PTHR11133:SF23">
    <property type="entry name" value="SACCHAROPINE DEHYDROGENASE [NAD(+), L-LYSINE-FORMING]"/>
    <property type="match status" value="1"/>
</dbReference>
<evidence type="ECO:0000256" key="1">
    <source>
        <dbReference type="ARBA" id="ARBA00004884"/>
    </source>
</evidence>
<dbReference type="Proteomes" id="UP000642673">
    <property type="component" value="Unassembled WGS sequence"/>
</dbReference>
<dbReference type="PANTHER" id="PTHR11133">
    <property type="entry name" value="SACCHAROPINE DEHYDROGENASE"/>
    <property type="match status" value="1"/>
</dbReference>
<accession>A0ABQ3EYL9</accession>
<feature type="compositionally biased region" description="Basic and acidic residues" evidence="12">
    <location>
        <begin position="11"/>
        <end position="20"/>
    </location>
</feature>
<evidence type="ECO:0000259" key="13">
    <source>
        <dbReference type="SMART" id="SM01002"/>
    </source>
</evidence>
<evidence type="ECO:0000256" key="2">
    <source>
        <dbReference type="ARBA" id="ARBA00005689"/>
    </source>
</evidence>
<dbReference type="CDD" id="cd12188">
    <property type="entry name" value="SDH"/>
    <property type="match status" value="1"/>
</dbReference>
<dbReference type="Pfam" id="PF05222">
    <property type="entry name" value="AlaDh_PNT_N"/>
    <property type="match status" value="1"/>
</dbReference>
<comment type="caution">
    <text evidence="15">The sequence shown here is derived from an EMBL/GenBank/DDBJ whole genome shotgun (WGS) entry which is preliminary data.</text>
</comment>
<dbReference type="InterPro" id="IPR051168">
    <property type="entry name" value="AASS"/>
</dbReference>
<comment type="subunit">
    <text evidence="3">Monomer.</text>
</comment>
<keyword evidence="9" id="KW-1015">Disulfide bond</keyword>
<evidence type="ECO:0000313" key="15">
    <source>
        <dbReference type="EMBL" id="GHB74351.1"/>
    </source>
</evidence>
<dbReference type="SMART" id="SM01003">
    <property type="entry name" value="AlaDh_PNT_N"/>
    <property type="match status" value="1"/>
</dbReference>
<gene>
    <name evidence="15" type="primary">sdh</name>
    <name evidence="15" type="ORF">GCM10010347_50910</name>
</gene>
<organism evidence="15 16">
    <name type="scientific">Streptomyces cirratus</name>
    <dbReference type="NCBI Taxonomy" id="68187"/>
    <lineage>
        <taxon>Bacteria</taxon>
        <taxon>Bacillati</taxon>
        <taxon>Actinomycetota</taxon>
        <taxon>Actinomycetes</taxon>
        <taxon>Kitasatosporales</taxon>
        <taxon>Streptomycetaceae</taxon>
        <taxon>Streptomyces</taxon>
    </lineage>
</organism>
<evidence type="ECO:0000256" key="9">
    <source>
        <dbReference type="ARBA" id="ARBA00023157"/>
    </source>
</evidence>
<name>A0ABQ3EYL9_9ACTN</name>
<comment type="catalytic activity">
    <reaction evidence="11">
        <text>L-saccharopine + NAD(+) + H2O = L-lysine + 2-oxoglutarate + NADH + H(+)</text>
        <dbReference type="Rhea" id="RHEA:12440"/>
        <dbReference type="ChEBI" id="CHEBI:15377"/>
        <dbReference type="ChEBI" id="CHEBI:15378"/>
        <dbReference type="ChEBI" id="CHEBI:16810"/>
        <dbReference type="ChEBI" id="CHEBI:32551"/>
        <dbReference type="ChEBI" id="CHEBI:57540"/>
        <dbReference type="ChEBI" id="CHEBI:57945"/>
        <dbReference type="ChEBI" id="CHEBI:57951"/>
        <dbReference type="EC" id="1.5.1.7"/>
    </reaction>
</comment>
<dbReference type="InterPro" id="IPR007698">
    <property type="entry name" value="AlaDH/PNT_NAD(H)-bd"/>
</dbReference>
<evidence type="ECO:0000256" key="12">
    <source>
        <dbReference type="SAM" id="MobiDB-lite"/>
    </source>
</evidence>
<reference evidence="16" key="1">
    <citation type="journal article" date="2019" name="Int. J. Syst. Evol. Microbiol.">
        <title>The Global Catalogue of Microorganisms (GCM) 10K type strain sequencing project: providing services to taxonomists for standard genome sequencing and annotation.</title>
        <authorList>
            <consortium name="The Broad Institute Genomics Platform"/>
            <consortium name="The Broad Institute Genome Sequencing Center for Infectious Disease"/>
            <person name="Wu L."/>
            <person name="Ma J."/>
        </authorList>
    </citation>
    <scope>NUCLEOTIDE SEQUENCE [LARGE SCALE GENOMIC DNA]</scope>
    <source>
        <strain evidence="16">JCM 4738</strain>
    </source>
</reference>